<feature type="region of interest" description="Disordered" evidence="1">
    <location>
        <begin position="128"/>
        <end position="153"/>
    </location>
</feature>
<proteinExistence type="predicted"/>
<keyword evidence="2" id="KW-0472">Membrane</keyword>
<dbReference type="Proteomes" id="UP000595437">
    <property type="component" value="Chromosome 10"/>
</dbReference>
<feature type="compositionally biased region" description="Polar residues" evidence="1">
    <location>
        <begin position="144"/>
        <end position="153"/>
    </location>
</feature>
<accession>A0A7T8H194</accession>
<evidence type="ECO:0000313" key="3">
    <source>
        <dbReference type="EMBL" id="QQP41482.1"/>
    </source>
</evidence>
<feature type="compositionally biased region" description="Basic and acidic residues" evidence="1">
    <location>
        <begin position="128"/>
        <end position="139"/>
    </location>
</feature>
<feature type="non-terminal residue" evidence="3">
    <location>
        <position position="153"/>
    </location>
</feature>
<name>A0A7T8H194_CALRO</name>
<sequence length="153" mass="17131">TDILLAALPSERLEAIINVPKLLSVHRANISLALMNHVGEILIPSLSEFDMAVYHHREAGESYAWLLVLVGSLAFMLAFASGLTLYYRRRRELSKTNVYSGSGSFMDQPLDPGESALWIDRRWNGTDFEKDSNSSEKKLLNSNGTPANNFQEM</sequence>
<gene>
    <name evidence="3" type="ORF">FKW44_015874</name>
</gene>
<keyword evidence="2" id="KW-1133">Transmembrane helix</keyword>
<dbReference type="AlphaFoldDB" id="A0A7T8H194"/>
<dbReference type="EMBL" id="CP045899">
    <property type="protein sequence ID" value="QQP41482.1"/>
    <property type="molecule type" value="Genomic_DNA"/>
</dbReference>
<reference evidence="4" key="1">
    <citation type="submission" date="2021-01" db="EMBL/GenBank/DDBJ databases">
        <title>Caligus Genome Assembly.</title>
        <authorList>
            <person name="Gallardo-Escarate C."/>
        </authorList>
    </citation>
    <scope>NUCLEOTIDE SEQUENCE [LARGE SCALE GENOMIC DNA]</scope>
</reference>
<evidence type="ECO:0000313" key="4">
    <source>
        <dbReference type="Proteomes" id="UP000595437"/>
    </source>
</evidence>
<evidence type="ECO:0000256" key="1">
    <source>
        <dbReference type="SAM" id="MobiDB-lite"/>
    </source>
</evidence>
<keyword evidence="4" id="KW-1185">Reference proteome</keyword>
<keyword evidence="2" id="KW-0812">Transmembrane</keyword>
<evidence type="ECO:0000256" key="2">
    <source>
        <dbReference type="SAM" id="Phobius"/>
    </source>
</evidence>
<feature type="non-terminal residue" evidence="3">
    <location>
        <position position="1"/>
    </location>
</feature>
<organism evidence="3 4">
    <name type="scientific">Caligus rogercresseyi</name>
    <name type="common">Sea louse</name>
    <dbReference type="NCBI Taxonomy" id="217165"/>
    <lineage>
        <taxon>Eukaryota</taxon>
        <taxon>Metazoa</taxon>
        <taxon>Ecdysozoa</taxon>
        <taxon>Arthropoda</taxon>
        <taxon>Crustacea</taxon>
        <taxon>Multicrustacea</taxon>
        <taxon>Hexanauplia</taxon>
        <taxon>Copepoda</taxon>
        <taxon>Siphonostomatoida</taxon>
        <taxon>Caligidae</taxon>
        <taxon>Caligus</taxon>
    </lineage>
</organism>
<protein>
    <submittedName>
        <fullName evidence="3">Roundabout</fullName>
    </submittedName>
</protein>
<feature type="transmembrane region" description="Helical" evidence="2">
    <location>
        <begin position="63"/>
        <end position="87"/>
    </location>
</feature>